<keyword evidence="1" id="KW-1133">Transmembrane helix</keyword>
<organism evidence="2 3">
    <name type="scientific">Arxiozyma heterogenica</name>
    <dbReference type="NCBI Taxonomy" id="278026"/>
    <lineage>
        <taxon>Eukaryota</taxon>
        <taxon>Fungi</taxon>
        <taxon>Dikarya</taxon>
        <taxon>Ascomycota</taxon>
        <taxon>Saccharomycotina</taxon>
        <taxon>Saccharomycetes</taxon>
        <taxon>Saccharomycetales</taxon>
        <taxon>Saccharomycetaceae</taxon>
        <taxon>Arxiozyma</taxon>
    </lineage>
</organism>
<feature type="transmembrane region" description="Helical" evidence="1">
    <location>
        <begin position="42"/>
        <end position="63"/>
    </location>
</feature>
<evidence type="ECO:0000313" key="2">
    <source>
        <dbReference type="EMBL" id="KAK5780218.1"/>
    </source>
</evidence>
<dbReference type="AlphaFoldDB" id="A0AAN7WHC6"/>
<dbReference type="EMBL" id="JAWIZZ010000045">
    <property type="protein sequence ID" value="KAK5780218.1"/>
    <property type="molecule type" value="Genomic_DNA"/>
</dbReference>
<reference evidence="3" key="1">
    <citation type="submission" date="2023-07" db="EMBL/GenBank/DDBJ databases">
        <title>A draft genome of Kazachstania heterogenica Y-27499.</title>
        <authorList>
            <person name="Donic C."/>
            <person name="Kralova J.S."/>
            <person name="Fidel L."/>
            <person name="Ben-Dor S."/>
            <person name="Jung S."/>
        </authorList>
    </citation>
    <scope>NUCLEOTIDE SEQUENCE [LARGE SCALE GENOMIC DNA]</scope>
    <source>
        <strain evidence="3">Y27499</strain>
    </source>
</reference>
<keyword evidence="1" id="KW-0472">Membrane</keyword>
<comment type="caution">
    <text evidence="2">The sequence shown here is derived from an EMBL/GenBank/DDBJ whole genome shotgun (WGS) entry which is preliminary data.</text>
</comment>
<accession>A0AAN7WHC6</accession>
<keyword evidence="3" id="KW-1185">Reference proteome</keyword>
<protein>
    <submittedName>
        <fullName evidence="2">Uncharacterized protein</fullName>
    </submittedName>
</protein>
<proteinExistence type="predicted"/>
<keyword evidence="1" id="KW-0812">Transmembrane</keyword>
<sequence>MEHVGNKKTNDKGTECISLVQEASQPKTKLSNIYYNEMSSRVFTIINALSLIEYIVWVGHYFLAFQLEVPLNSELRKN</sequence>
<gene>
    <name evidence="2" type="ORF">RI543_002763</name>
</gene>
<evidence type="ECO:0000256" key="1">
    <source>
        <dbReference type="SAM" id="Phobius"/>
    </source>
</evidence>
<name>A0AAN7WHC6_9SACH</name>
<dbReference type="Proteomes" id="UP001306508">
    <property type="component" value="Unassembled WGS sequence"/>
</dbReference>
<evidence type="ECO:0000313" key="3">
    <source>
        <dbReference type="Proteomes" id="UP001306508"/>
    </source>
</evidence>